<dbReference type="AlphaFoldDB" id="A0A183E1R4"/>
<evidence type="ECO:0000256" key="3">
    <source>
        <dbReference type="PIRSR" id="PIRSR617939-1"/>
    </source>
</evidence>
<dbReference type="InterPro" id="IPR013024">
    <property type="entry name" value="GGCT-like"/>
</dbReference>
<dbReference type="InterPro" id="IPR036568">
    <property type="entry name" value="GGCT-like_sf"/>
</dbReference>
<gene>
    <name evidence="5" type="ORF">GPUH_LOCUS14902</name>
</gene>
<dbReference type="SUPFAM" id="SSF110857">
    <property type="entry name" value="Gamma-glutamyl cyclotransferase-like"/>
    <property type="match status" value="1"/>
</dbReference>
<dbReference type="InterPro" id="IPR017939">
    <property type="entry name" value="G-Glutamylcylcotransferase"/>
</dbReference>
<evidence type="ECO:0000256" key="1">
    <source>
        <dbReference type="ARBA" id="ARBA00012346"/>
    </source>
</evidence>
<reference evidence="5 6" key="2">
    <citation type="submission" date="2018-11" db="EMBL/GenBank/DDBJ databases">
        <authorList>
            <consortium name="Pathogen Informatics"/>
        </authorList>
    </citation>
    <scope>NUCLEOTIDE SEQUENCE [LARGE SCALE GENOMIC DNA]</scope>
</reference>
<feature type="active site" description="Proton acceptor" evidence="3">
    <location>
        <position position="88"/>
    </location>
</feature>
<evidence type="ECO:0000313" key="5">
    <source>
        <dbReference type="EMBL" id="VDN24981.1"/>
    </source>
</evidence>
<evidence type="ECO:0000313" key="6">
    <source>
        <dbReference type="Proteomes" id="UP000271098"/>
    </source>
</evidence>
<dbReference type="PANTHER" id="PTHR12935:SF0">
    <property type="entry name" value="GAMMA-GLUTAMYLCYCLOTRANSFERASE"/>
    <property type="match status" value="1"/>
</dbReference>
<protein>
    <recommendedName>
        <fullName evidence="1">gamma-glutamylcyclotransferase</fullName>
        <ecNumber evidence="1">4.3.2.9</ecNumber>
    </recommendedName>
</protein>
<evidence type="ECO:0000313" key="7">
    <source>
        <dbReference type="WBParaSite" id="GPUH_0001492501-mRNA-1"/>
    </source>
</evidence>
<dbReference type="PANTHER" id="PTHR12935">
    <property type="entry name" value="GAMMA-GLUTAMYLCYCLOTRANSFERASE"/>
    <property type="match status" value="1"/>
</dbReference>
<dbReference type="EMBL" id="UYRT01081785">
    <property type="protein sequence ID" value="VDN24981.1"/>
    <property type="molecule type" value="Genomic_DNA"/>
</dbReference>
<keyword evidence="2" id="KW-0456">Lyase</keyword>
<dbReference type="GO" id="GO:0003839">
    <property type="term" value="F:gamma-glutamylcyclotransferase activity"/>
    <property type="evidence" value="ECO:0007669"/>
    <property type="project" value="UniProtKB-EC"/>
</dbReference>
<reference evidence="7" key="1">
    <citation type="submission" date="2016-06" db="UniProtKB">
        <authorList>
            <consortium name="WormBaseParasite"/>
        </authorList>
    </citation>
    <scope>IDENTIFICATION</scope>
</reference>
<organism evidence="7">
    <name type="scientific">Gongylonema pulchrum</name>
    <dbReference type="NCBI Taxonomy" id="637853"/>
    <lineage>
        <taxon>Eukaryota</taxon>
        <taxon>Metazoa</taxon>
        <taxon>Ecdysozoa</taxon>
        <taxon>Nematoda</taxon>
        <taxon>Chromadorea</taxon>
        <taxon>Rhabditida</taxon>
        <taxon>Spirurina</taxon>
        <taxon>Spiruromorpha</taxon>
        <taxon>Spiruroidea</taxon>
        <taxon>Gongylonematidae</taxon>
        <taxon>Gongylonema</taxon>
    </lineage>
</organism>
<proteinExistence type="predicted"/>
<name>A0A183E1R4_9BILA</name>
<dbReference type="WBParaSite" id="GPUH_0001492501-mRNA-1">
    <property type="protein sequence ID" value="GPUH_0001492501-mRNA-1"/>
    <property type="gene ID" value="GPUH_0001492501"/>
</dbReference>
<evidence type="ECO:0000256" key="4">
    <source>
        <dbReference type="PIRSR" id="PIRSR617939-2"/>
    </source>
</evidence>
<accession>A0A183E1R4</accession>
<dbReference type="CDD" id="cd06661">
    <property type="entry name" value="GGCT_like"/>
    <property type="match status" value="1"/>
</dbReference>
<keyword evidence="6" id="KW-1185">Reference proteome</keyword>
<dbReference type="Proteomes" id="UP000271098">
    <property type="component" value="Unassembled WGS sequence"/>
</dbReference>
<feature type="binding site" evidence="4">
    <location>
        <begin position="15"/>
        <end position="20"/>
    </location>
    <ligand>
        <name>substrate</name>
    </ligand>
</feature>
<dbReference type="Gene3D" id="3.10.490.10">
    <property type="entry name" value="Gamma-glutamyl cyclotransferase-like"/>
    <property type="match status" value="1"/>
</dbReference>
<feature type="binding site" evidence="4">
    <location>
        <position position="126"/>
    </location>
    <ligand>
        <name>substrate</name>
    </ligand>
</feature>
<sequence length="176" mass="20165">MAPQELRCNDDWFYYFAYGSNLLDERMHIKNATFEKIGLLPGYRLEFFDYGRRWKGAVASIEQSEDDEVWGCIWRVPWSFSDELDLQEGGYHRLIVDVKAGNATVRCRTYQYSNPARQPGSPSPHYKQVIVSGAVEHHLPLDYIMKLKAVKHNGYKGAVLVDLAAIKNLNSCNTSD</sequence>
<dbReference type="EC" id="4.3.2.9" evidence="1"/>
<dbReference type="Pfam" id="PF13772">
    <property type="entry name" value="AIG2_2"/>
    <property type="match status" value="1"/>
</dbReference>
<dbReference type="OrthoDB" id="2924818at2759"/>
<evidence type="ECO:0000256" key="2">
    <source>
        <dbReference type="ARBA" id="ARBA00023239"/>
    </source>
</evidence>